<gene>
    <name evidence="2" type="ORF">FRZ67_21625</name>
</gene>
<name>A0A5B8VFF7_9BACT</name>
<feature type="transmembrane region" description="Helical" evidence="1">
    <location>
        <begin position="49"/>
        <end position="73"/>
    </location>
</feature>
<evidence type="ECO:0000256" key="1">
    <source>
        <dbReference type="SAM" id="Phobius"/>
    </source>
</evidence>
<evidence type="ECO:0000313" key="3">
    <source>
        <dbReference type="Proteomes" id="UP000321533"/>
    </source>
</evidence>
<dbReference type="KEGG" id="pgin:FRZ67_21625"/>
<feature type="transmembrane region" description="Helical" evidence="1">
    <location>
        <begin position="160"/>
        <end position="180"/>
    </location>
</feature>
<organism evidence="2 3">
    <name type="scientific">Panacibacter ginsenosidivorans</name>
    <dbReference type="NCBI Taxonomy" id="1813871"/>
    <lineage>
        <taxon>Bacteria</taxon>
        <taxon>Pseudomonadati</taxon>
        <taxon>Bacteroidota</taxon>
        <taxon>Chitinophagia</taxon>
        <taxon>Chitinophagales</taxon>
        <taxon>Chitinophagaceae</taxon>
        <taxon>Panacibacter</taxon>
    </lineage>
</organism>
<accession>A0A5B8VFF7</accession>
<proteinExistence type="predicted"/>
<sequence length="221" mass="25223">MEDKSFENMLQSFKEKDNDTWLMNVMQLNMDCIITIQTQKAKSKLTSVAIIKVLGILLGLLWVWLLGSLGFAAYTVGNIFFALSAYAVMFISIIAIIVYIKHLVLIAQIKESDSITYTQRKLAELQTSTLKITRILFLQMPFYSTWFITPTLLANAGTGWLIVQAAATVLLTFLSVWLYMNISFKNVNKRWFRILFGNSEWTGVTQAIAFMKEIDEFKSAK</sequence>
<keyword evidence="3" id="KW-1185">Reference proteome</keyword>
<keyword evidence="1" id="KW-0812">Transmembrane</keyword>
<dbReference type="Proteomes" id="UP000321533">
    <property type="component" value="Chromosome"/>
</dbReference>
<dbReference type="OrthoDB" id="5706484at2"/>
<protein>
    <submittedName>
        <fullName evidence="2">Uncharacterized protein</fullName>
    </submittedName>
</protein>
<keyword evidence="1" id="KW-1133">Transmembrane helix</keyword>
<feature type="transmembrane region" description="Helical" evidence="1">
    <location>
        <begin position="135"/>
        <end position="154"/>
    </location>
</feature>
<feature type="transmembrane region" description="Helical" evidence="1">
    <location>
        <begin position="79"/>
        <end position="100"/>
    </location>
</feature>
<dbReference type="RefSeq" id="WP_147192647.1">
    <property type="nucleotide sequence ID" value="NZ_CP042435.1"/>
</dbReference>
<keyword evidence="1" id="KW-0472">Membrane</keyword>
<evidence type="ECO:0000313" key="2">
    <source>
        <dbReference type="EMBL" id="QEC69771.1"/>
    </source>
</evidence>
<dbReference type="EMBL" id="CP042435">
    <property type="protein sequence ID" value="QEC69771.1"/>
    <property type="molecule type" value="Genomic_DNA"/>
</dbReference>
<reference evidence="2 3" key="1">
    <citation type="journal article" date="2016" name="Int. J. Syst. Evol. Microbiol.">
        <title>Panacibacter ginsenosidivorans gen. nov., sp. nov., with ginsenoside converting activity isolated from soil of a ginseng field.</title>
        <authorList>
            <person name="Siddiqi M.Z."/>
            <person name="Muhammad Shafi S."/>
            <person name="Choi K.D."/>
            <person name="Im W.T."/>
        </authorList>
    </citation>
    <scope>NUCLEOTIDE SEQUENCE [LARGE SCALE GENOMIC DNA]</scope>
    <source>
        <strain evidence="2 3">Gsoil1550</strain>
    </source>
</reference>
<dbReference type="AlphaFoldDB" id="A0A5B8VFF7"/>